<evidence type="ECO:0000313" key="7">
    <source>
        <dbReference type="Proteomes" id="UP000015104"/>
    </source>
</evidence>
<evidence type="ECO:0000313" key="6">
    <source>
        <dbReference type="EnsemblMetazoa" id="tetur109g00020.1"/>
    </source>
</evidence>
<dbReference type="UniPathway" id="UPA00109">
    <property type="reaction ID" value="UER00183"/>
</dbReference>
<dbReference type="AlphaFoldDB" id="T1KEL6"/>
<organism evidence="6 7">
    <name type="scientific">Tetranychus urticae</name>
    <name type="common">Two-spotted spider mite</name>
    <dbReference type="NCBI Taxonomy" id="32264"/>
    <lineage>
        <taxon>Eukaryota</taxon>
        <taxon>Metazoa</taxon>
        <taxon>Ecdysozoa</taxon>
        <taxon>Arthropoda</taxon>
        <taxon>Chelicerata</taxon>
        <taxon>Arachnida</taxon>
        <taxon>Acari</taxon>
        <taxon>Acariformes</taxon>
        <taxon>Trombidiformes</taxon>
        <taxon>Prostigmata</taxon>
        <taxon>Eleutherengona</taxon>
        <taxon>Raphignathae</taxon>
        <taxon>Tetranychoidea</taxon>
        <taxon>Tetranychidae</taxon>
        <taxon>Tetranychus</taxon>
    </lineage>
</organism>
<reference evidence="6" key="2">
    <citation type="submission" date="2015-06" db="UniProtKB">
        <authorList>
            <consortium name="EnsemblMetazoa"/>
        </authorList>
    </citation>
    <scope>IDENTIFICATION</scope>
</reference>
<sequence>MGIRFAKWRAAFNITENTPSTLAIEENAKTLARYALLSQQAGLVPIVEPDVSIQGTFNLARCQKVMEEVWAATFKALNDHHVHLEAVILKTNMVLPGRACNEKVSTERAAIATVWALSRTVPPALAGVGFLSGGQTEEESSVNLNAINQAPGPKPWALTFCFGRALQESAQKVWASNQADIASAQDIFIKRCEANSLASLGKYVPGSIPSFA</sequence>
<keyword evidence="5" id="KW-0456">Lyase</keyword>
<proteinExistence type="inferred from homology"/>
<comment type="similarity">
    <text evidence="2">Belongs to the class I fructose-bisphosphate aldolase family.</text>
</comment>
<comment type="pathway">
    <text evidence="1">Carbohydrate degradation; glycolysis; D-glyceraldehyde 3-phosphate and glycerone phosphate from D-glucose: step 4/4.</text>
</comment>
<evidence type="ECO:0000256" key="2">
    <source>
        <dbReference type="ARBA" id="ARBA00010387"/>
    </source>
</evidence>
<accession>T1KEL6</accession>
<dbReference type="EC" id="4.1.2.13" evidence="3"/>
<dbReference type="GO" id="GO:0006096">
    <property type="term" value="P:glycolytic process"/>
    <property type="evidence" value="ECO:0007669"/>
    <property type="project" value="UniProtKB-UniPathway"/>
</dbReference>
<dbReference type="HOGENOM" id="CLU_031243_2_1_1"/>
<evidence type="ECO:0000256" key="1">
    <source>
        <dbReference type="ARBA" id="ARBA00004714"/>
    </source>
</evidence>
<evidence type="ECO:0000256" key="4">
    <source>
        <dbReference type="ARBA" id="ARBA00023152"/>
    </source>
</evidence>
<reference evidence="7" key="1">
    <citation type="submission" date="2011-08" db="EMBL/GenBank/DDBJ databases">
        <authorList>
            <person name="Rombauts S."/>
        </authorList>
    </citation>
    <scope>NUCLEOTIDE SEQUENCE</scope>
    <source>
        <strain evidence="7">London</strain>
    </source>
</reference>
<dbReference type="eggNOG" id="KOG1557">
    <property type="taxonomic scope" value="Eukaryota"/>
</dbReference>
<dbReference type="PANTHER" id="PTHR11627">
    <property type="entry name" value="FRUCTOSE-BISPHOSPHATE ALDOLASE"/>
    <property type="match status" value="1"/>
</dbReference>
<dbReference type="InterPro" id="IPR013785">
    <property type="entry name" value="Aldolase_TIM"/>
</dbReference>
<name>T1KEL6_TETUR</name>
<keyword evidence="4" id="KW-0324">Glycolysis</keyword>
<dbReference type="Pfam" id="PF00274">
    <property type="entry name" value="Glycolytic"/>
    <property type="match status" value="1"/>
</dbReference>
<dbReference type="Gene3D" id="3.20.20.70">
    <property type="entry name" value="Aldolase class I"/>
    <property type="match status" value="1"/>
</dbReference>
<evidence type="ECO:0000256" key="5">
    <source>
        <dbReference type="ARBA" id="ARBA00023239"/>
    </source>
</evidence>
<dbReference type="SUPFAM" id="SSF51569">
    <property type="entry name" value="Aldolase"/>
    <property type="match status" value="1"/>
</dbReference>
<protein>
    <recommendedName>
        <fullName evidence="3">fructose-bisphosphate aldolase</fullName>
        <ecNumber evidence="3">4.1.2.13</ecNumber>
    </recommendedName>
</protein>
<dbReference type="InterPro" id="IPR000741">
    <property type="entry name" value="FBA_I"/>
</dbReference>
<dbReference type="EMBL" id="CAEY01000026">
    <property type="status" value="NOT_ANNOTATED_CDS"/>
    <property type="molecule type" value="Genomic_DNA"/>
</dbReference>
<dbReference type="EnsemblMetazoa" id="tetur109g00020.1">
    <property type="protein sequence ID" value="tetur109g00020.1"/>
    <property type="gene ID" value="tetur109g00020"/>
</dbReference>
<evidence type="ECO:0000256" key="3">
    <source>
        <dbReference type="ARBA" id="ARBA00013068"/>
    </source>
</evidence>
<dbReference type="Proteomes" id="UP000015104">
    <property type="component" value="Unassembled WGS sequence"/>
</dbReference>
<dbReference type="GO" id="GO:0004332">
    <property type="term" value="F:fructose-bisphosphate aldolase activity"/>
    <property type="evidence" value="ECO:0007669"/>
    <property type="project" value="UniProtKB-EC"/>
</dbReference>
<dbReference type="STRING" id="32264.T1KEL6"/>
<keyword evidence="7" id="KW-1185">Reference proteome</keyword>